<dbReference type="PROSITE" id="PS00134">
    <property type="entry name" value="TRYPSIN_HIS"/>
    <property type="match status" value="1"/>
</dbReference>
<dbReference type="SUPFAM" id="SSF56487">
    <property type="entry name" value="SRCR-like"/>
    <property type="match status" value="1"/>
</dbReference>
<keyword evidence="2 13" id="KW-0645">Protease</keyword>
<dbReference type="Gene3D" id="2.40.10.10">
    <property type="entry name" value="Trypsin-like serine proteases"/>
    <property type="match status" value="2"/>
</dbReference>
<dbReference type="FunFam" id="2.60.120.200:FF:000128">
    <property type="entry name" value="enteropeptidase isoform X2"/>
    <property type="match status" value="1"/>
</dbReference>
<dbReference type="InterPro" id="IPR023415">
    <property type="entry name" value="LDLR_class-A_CS"/>
</dbReference>
<keyword evidence="10 12" id="KW-1015">Disulfide bond</keyword>
<evidence type="ECO:0008006" key="21">
    <source>
        <dbReference type="Google" id="ProtNLM"/>
    </source>
</evidence>
<dbReference type="PRINTS" id="PR00722">
    <property type="entry name" value="CHYMOTRYPSIN"/>
</dbReference>
<dbReference type="GO" id="GO:0006508">
    <property type="term" value="P:proteolysis"/>
    <property type="evidence" value="ECO:0007669"/>
    <property type="project" value="UniProtKB-KW"/>
</dbReference>
<dbReference type="InterPro" id="IPR036772">
    <property type="entry name" value="SRCR-like_dom_sf"/>
</dbReference>
<dbReference type="EMBL" id="JBIYXZ010002089">
    <property type="protein sequence ID" value="KAL3043083.1"/>
    <property type="molecule type" value="Genomic_DNA"/>
</dbReference>
<keyword evidence="8" id="KW-1133">Transmembrane helix</keyword>
<dbReference type="PROSITE" id="PS50240">
    <property type="entry name" value="TRYPSIN_DOM"/>
    <property type="match status" value="1"/>
</dbReference>
<feature type="disulfide bond" evidence="12">
    <location>
        <begin position="641"/>
        <end position="656"/>
    </location>
</feature>
<dbReference type="InterPro" id="IPR033116">
    <property type="entry name" value="TRYPSIN_SER"/>
</dbReference>
<keyword evidence="4" id="KW-0677">Repeat</keyword>
<dbReference type="Pfam" id="PF00629">
    <property type="entry name" value="MAM"/>
    <property type="match status" value="1"/>
</dbReference>
<evidence type="ECO:0000256" key="11">
    <source>
        <dbReference type="ARBA" id="ARBA00023180"/>
    </source>
</evidence>
<evidence type="ECO:0000256" key="7">
    <source>
        <dbReference type="ARBA" id="ARBA00022968"/>
    </source>
</evidence>
<evidence type="ECO:0000256" key="14">
    <source>
        <dbReference type="SAM" id="MobiDB-lite"/>
    </source>
</evidence>
<dbReference type="PANTHER" id="PTHR24252:SF16">
    <property type="entry name" value="TRANSMEMBRANE SERINE PROTEASE 15"/>
    <property type="match status" value="1"/>
</dbReference>
<dbReference type="SMART" id="SM00042">
    <property type="entry name" value="CUB"/>
    <property type="match status" value="2"/>
</dbReference>
<evidence type="ECO:0000256" key="3">
    <source>
        <dbReference type="ARBA" id="ARBA00022692"/>
    </source>
</evidence>
<evidence type="ECO:0000259" key="18">
    <source>
        <dbReference type="PROSITE" id="PS50240"/>
    </source>
</evidence>
<dbReference type="Proteomes" id="UP001619887">
    <property type="component" value="Unassembled WGS sequence"/>
</dbReference>
<dbReference type="AlphaFoldDB" id="A0ABD2FQA0"/>
<evidence type="ECO:0000259" key="17">
    <source>
        <dbReference type="PROSITE" id="PS50060"/>
    </source>
</evidence>
<dbReference type="GO" id="GO:0008236">
    <property type="term" value="F:serine-type peptidase activity"/>
    <property type="evidence" value="ECO:0007669"/>
    <property type="project" value="UniProtKB-KW"/>
</dbReference>
<dbReference type="InterPro" id="IPR043504">
    <property type="entry name" value="Peptidase_S1_PA_chymotrypsin"/>
</dbReference>
<dbReference type="CDD" id="cd00041">
    <property type="entry name" value="CUB"/>
    <property type="match status" value="2"/>
</dbReference>
<dbReference type="InterPro" id="IPR018114">
    <property type="entry name" value="TRYPSIN_HIS"/>
</dbReference>
<dbReference type="InterPro" id="IPR000082">
    <property type="entry name" value="SEA_dom"/>
</dbReference>
<evidence type="ECO:0000256" key="12">
    <source>
        <dbReference type="PROSITE-ProRule" id="PRU00124"/>
    </source>
</evidence>
<evidence type="ECO:0000256" key="1">
    <source>
        <dbReference type="ARBA" id="ARBA00004606"/>
    </source>
</evidence>
<dbReference type="InterPro" id="IPR036055">
    <property type="entry name" value="LDL_receptor-like_sf"/>
</dbReference>
<gene>
    <name evidence="19" type="ORF">OYC64_020904</name>
</gene>
<evidence type="ECO:0000256" key="4">
    <source>
        <dbReference type="ARBA" id="ARBA00022737"/>
    </source>
</evidence>
<dbReference type="SMART" id="SM00137">
    <property type="entry name" value="MAM"/>
    <property type="match status" value="1"/>
</dbReference>
<dbReference type="SUPFAM" id="SSF49854">
    <property type="entry name" value="Spermadhesin, CUB domain"/>
    <property type="match status" value="2"/>
</dbReference>
<feature type="compositionally biased region" description="Basic and acidic residues" evidence="14">
    <location>
        <begin position="752"/>
        <end position="767"/>
    </location>
</feature>
<dbReference type="Gene3D" id="4.10.400.10">
    <property type="entry name" value="Low-density Lipoprotein Receptor"/>
    <property type="match status" value="2"/>
</dbReference>
<feature type="domain" description="MAM" evidence="17">
    <location>
        <begin position="323"/>
        <end position="481"/>
    </location>
</feature>
<reference evidence="19 20" key="2">
    <citation type="journal article" date="2024" name="G3 (Bethesda)">
        <title>The genome of the cryopelagic Antarctic bald notothen, Trematomus borchgrevinki.</title>
        <authorList>
            <person name="Rayamajhi N."/>
            <person name="Rivera-Colon A.G."/>
            <person name="Minhas B.F."/>
            <person name="Cheng C.C."/>
            <person name="Catchen J.M."/>
        </authorList>
    </citation>
    <scope>NUCLEOTIDE SEQUENCE [LARGE SCALE GENOMIC DNA]</scope>
    <source>
        <strain evidence="19">AGRC-2024</strain>
    </source>
</reference>
<sequence length="1002" mass="109096">MKRFSSLEVFLSVLCSLLLLCCLALIVLSWIRLEPSGAVEPTELSGRMLITEGAFYSEELKNSSSLRFKSLAYDVGHLVSEAFGHSELKQHFLSCQVNSFSQGSVAVTFDLWFNQLVNLKEAEQQLGVGLQEAGGTGLVIDRNSIQITGKQEVTAAPTGVSPTAEACPPQQTSCADPSLCVLIGRLCDGQRDCPDGSDEDAARCATACDGQFILSDPSGSFSSEKSSRFCRWIIRLDRGLSVQINFLRFDTQENVERLKLYEGVGEDRHLRAELSGSAHPGTVWLLSDQSTVEFISDDANNLSGFNATYSAANTSTLSNQQKLTCSFEQGMCFWRQDDADDGDWYRTSGSTFPPLSGPSADHTLGNSSGFYIVTPRSPGQWLKSFRIQSLPLSPHPEAMCLSFWYHMFGEEVHRLQVFLEDSAVTVVFQRDGNYGDNWNYGQVTLHLTTETKVVFEALKEGGMRNDIALDDIALTPEPCGPAPPEPTNVPPPTTTAPIPVDCGGPFDLWEPNSTFSSPNYPQSYGNKAQCQWTLHAAVGRNLALHFLDFDVEAGFDVVEVREGAGLNSTLLAVLSGSTGPAHTLLSTANQMTVWFYSDASGHGRGFRANFSSGANLGSPAACAEGQFQCRTGSCIHGNGQCDGQVDCPDASDESHCVVYTSSRLQFQRVSSRLTVCSDTWSPHLSVFTCQYLGYRWGGAQLLPARAEDSPFTWISWTNGTLTLRETDTCSRQEVVSLNCDNQPCGVRQVTKTSDKDQSEERTADPGEVRVVGGANAAKGAWPWIVSLHWGGRHVCGASVIGPDWLLTAAHCVFGKNVQLDAWLAVFALHAQSDSNAAQTRRVDRIVINRKYDRRSKEADIAMMHLQEPISFSRWIQPLCLPSEGEDVPTGNCFIAGWGRDAEQGSLPDVLQEALLPLVPPPQCEQLIPEYTISPSMLCAGGGGVDSCQGDSGGPLMCLRDERWTLIGVTSFGIGCGRPLKPGVYARVSAFNSWIAQTRRSSP</sequence>
<dbReference type="Pfam" id="PF01390">
    <property type="entry name" value="SEA"/>
    <property type="match status" value="1"/>
</dbReference>
<dbReference type="SUPFAM" id="SSF49899">
    <property type="entry name" value="Concanavalin A-like lectins/glucanases"/>
    <property type="match status" value="1"/>
</dbReference>
<dbReference type="Pfam" id="PF00431">
    <property type="entry name" value="CUB"/>
    <property type="match status" value="2"/>
</dbReference>
<dbReference type="GO" id="GO:0016020">
    <property type="term" value="C:membrane"/>
    <property type="evidence" value="ECO:0007669"/>
    <property type="project" value="UniProtKB-SubCell"/>
</dbReference>
<dbReference type="FunFam" id="2.40.10.10:FF:000003">
    <property type="entry name" value="Transmembrane serine protease 3"/>
    <property type="match status" value="1"/>
</dbReference>
<dbReference type="FunFam" id="2.60.120.290:FF:000005">
    <property type="entry name" value="Procollagen C-endopeptidase enhancer 1"/>
    <property type="match status" value="1"/>
</dbReference>
<dbReference type="SMART" id="SM00200">
    <property type="entry name" value="SEA"/>
    <property type="match status" value="1"/>
</dbReference>
<evidence type="ECO:0000313" key="20">
    <source>
        <dbReference type="Proteomes" id="UP001619887"/>
    </source>
</evidence>
<evidence type="ECO:0000313" key="19">
    <source>
        <dbReference type="EMBL" id="KAL3043083.1"/>
    </source>
</evidence>
<dbReference type="InterPro" id="IPR035914">
    <property type="entry name" value="Sperma_CUB_dom_sf"/>
</dbReference>
<dbReference type="GO" id="GO:0009566">
    <property type="term" value="P:fertilization"/>
    <property type="evidence" value="ECO:0007669"/>
    <property type="project" value="UniProtKB-ARBA"/>
</dbReference>
<dbReference type="PROSITE" id="PS01209">
    <property type="entry name" value="LDLRA_1"/>
    <property type="match status" value="2"/>
</dbReference>
<dbReference type="SUPFAM" id="SSF50494">
    <property type="entry name" value="Trypsin-like serine proteases"/>
    <property type="match status" value="1"/>
</dbReference>
<dbReference type="InterPro" id="IPR001254">
    <property type="entry name" value="Trypsin_dom"/>
</dbReference>
<evidence type="ECO:0000256" key="2">
    <source>
        <dbReference type="ARBA" id="ARBA00022670"/>
    </source>
</evidence>
<dbReference type="InterPro" id="IPR036364">
    <property type="entry name" value="SEA_dom_sf"/>
</dbReference>
<feature type="disulfide bond" evidence="12">
    <location>
        <begin position="629"/>
        <end position="647"/>
    </location>
</feature>
<feature type="domain" description="Peptidase S1" evidence="18">
    <location>
        <begin position="770"/>
        <end position="999"/>
    </location>
</feature>
<dbReference type="InterPro" id="IPR001314">
    <property type="entry name" value="Peptidase_S1A"/>
</dbReference>
<feature type="domain" description="SEA" evidence="16">
    <location>
        <begin position="38"/>
        <end position="152"/>
    </location>
</feature>
<dbReference type="CDD" id="cd00190">
    <property type="entry name" value="Tryp_SPc"/>
    <property type="match status" value="1"/>
</dbReference>
<dbReference type="InterPro" id="IPR013320">
    <property type="entry name" value="ConA-like_dom_sf"/>
</dbReference>
<dbReference type="PROSITE" id="PS01180">
    <property type="entry name" value="CUB"/>
    <property type="match status" value="2"/>
</dbReference>
<evidence type="ECO:0000259" key="16">
    <source>
        <dbReference type="PROSITE" id="PS50024"/>
    </source>
</evidence>
<dbReference type="InterPro" id="IPR000998">
    <property type="entry name" value="MAM_dom"/>
</dbReference>
<feature type="domain" description="CUB" evidence="15">
    <location>
        <begin position="502"/>
        <end position="613"/>
    </location>
</feature>
<evidence type="ECO:0000256" key="8">
    <source>
        <dbReference type="ARBA" id="ARBA00022989"/>
    </source>
</evidence>
<dbReference type="PROSITE" id="PS50060">
    <property type="entry name" value="MAM_2"/>
    <property type="match status" value="1"/>
</dbReference>
<dbReference type="InterPro" id="IPR002172">
    <property type="entry name" value="LDrepeatLR_classA_rpt"/>
</dbReference>
<dbReference type="InterPro" id="IPR009003">
    <property type="entry name" value="Peptidase_S1_PA"/>
</dbReference>
<reference evidence="19 20" key="1">
    <citation type="journal article" date="2022" name="G3 (Bethesda)">
        <title>Evaluating Illumina-, Nanopore-, and PacBio-based genome assembly strategies with the bald notothen, Trematomus borchgrevinki.</title>
        <authorList>
            <person name="Rayamajhi N."/>
            <person name="Cheng C.C."/>
            <person name="Catchen J.M."/>
        </authorList>
    </citation>
    <scope>NUCLEOTIDE SEQUENCE [LARGE SCALE GENOMIC DNA]</scope>
    <source>
        <strain evidence="19">AGRC-2024</strain>
    </source>
</reference>
<dbReference type="PROSITE" id="PS50068">
    <property type="entry name" value="LDLRA_2"/>
    <property type="match status" value="2"/>
</dbReference>
<keyword evidence="5 13" id="KW-0378">Hydrolase</keyword>
<comment type="subcellular location">
    <subcellularLocation>
        <location evidence="1">Membrane</location>
        <topology evidence="1">Single-pass type II membrane protein</topology>
    </subcellularLocation>
</comment>
<keyword evidence="6 13" id="KW-0720">Serine protease</keyword>
<dbReference type="SUPFAM" id="SSF82671">
    <property type="entry name" value="SEA domain"/>
    <property type="match status" value="1"/>
</dbReference>
<dbReference type="Pfam" id="PF00089">
    <property type="entry name" value="Trypsin"/>
    <property type="match status" value="1"/>
</dbReference>
<dbReference type="SMART" id="SM00192">
    <property type="entry name" value="LDLa"/>
    <property type="match status" value="2"/>
</dbReference>
<organism evidence="19 20">
    <name type="scientific">Pagothenia borchgrevinki</name>
    <name type="common">Bald rockcod</name>
    <name type="synonym">Trematomus borchgrevinki</name>
    <dbReference type="NCBI Taxonomy" id="8213"/>
    <lineage>
        <taxon>Eukaryota</taxon>
        <taxon>Metazoa</taxon>
        <taxon>Chordata</taxon>
        <taxon>Craniata</taxon>
        <taxon>Vertebrata</taxon>
        <taxon>Euteleostomi</taxon>
        <taxon>Actinopterygii</taxon>
        <taxon>Neopterygii</taxon>
        <taxon>Teleostei</taxon>
        <taxon>Neoteleostei</taxon>
        <taxon>Acanthomorphata</taxon>
        <taxon>Eupercaria</taxon>
        <taxon>Perciformes</taxon>
        <taxon>Notothenioidei</taxon>
        <taxon>Nototheniidae</taxon>
        <taxon>Pagothenia</taxon>
    </lineage>
</organism>
<dbReference type="Pfam" id="PF00057">
    <property type="entry name" value="Ldl_recept_a"/>
    <property type="match status" value="2"/>
</dbReference>
<comment type="caution">
    <text evidence="12">Lacks conserved residue(s) required for the propagation of feature annotation.</text>
</comment>
<name>A0ABD2FQA0_PAGBO</name>
<evidence type="ECO:0000256" key="5">
    <source>
        <dbReference type="ARBA" id="ARBA00022801"/>
    </source>
</evidence>
<evidence type="ECO:0000259" key="15">
    <source>
        <dbReference type="PROSITE" id="PS01180"/>
    </source>
</evidence>
<dbReference type="Gene3D" id="2.60.120.200">
    <property type="match status" value="1"/>
</dbReference>
<dbReference type="SUPFAM" id="SSF57424">
    <property type="entry name" value="LDL receptor-like module"/>
    <property type="match status" value="2"/>
</dbReference>
<dbReference type="Gene3D" id="2.60.120.290">
    <property type="entry name" value="Spermadhesin, CUB domain"/>
    <property type="match status" value="2"/>
</dbReference>
<keyword evidence="7" id="KW-0735">Signal-anchor</keyword>
<evidence type="ECO:0000256" key="13">
    <source>
        <dbReference type="RuleBase" id="RU363034"/>
    </source>
</evidence>
<keyword evidence="3" id="KW-0812">Transmembrane</keyword>
<evidence type="ECO:0000256" key="9">
    <source>
        <dbReference type="ARBA" id="ARBA00023136"/>
    </source>
</evidence>
<comment type="caution">
    <text evidence="19">The sequence shown here is derived from an EMBL/GenBank/DDBJ whole genome shotgun (WGS) entry which is preliminary data.</text>
</comment>
<dbReference type="PROSITE" id="PS00135">
    <property type="entry name" value="TRYPSIN_SER"/>
    <property type="match status" value="1"/>
</dbReference>
<dbReference type="CDD" id="cd00112">
    <property type="entry name" value="LDLa"/>
    <property type="match status" value="2"/>
</dbReference>
<keyword evidence="9" id="KW-0472">Membrane</keyword>
<dbReference type="InterPro" id="IPR000859">
    <property type="entry name" value="CUB_dom"/>
</dbReference>
<feature type="domain" description="CUB" evidence="15">
    <location>
        <begin position="208"/>
        <end position="312"/>
    </location>
</feature>
<proteinExistence type="predicted"/>
<dbReference type="CDD" id="cd06263">
    <property type="entry name" value="MAM"/>
    <property type="match status" value="1"/>
</dbReference>
<dbReference type="PANTHER" id="PTHR24252">
    <property type="entry name" value="ACROSIN-RELATED"/>
    <property type="match status" value="1"/>
</dbReference>
<dbReference type="PROSITE" id="PS50024">
    <property type="entry name" value="SEA"/>
    <property type="match status" value="1"/>
</dbReference>
<keyword evidence="11" id="KW-0325">Glycoprotein</keyword>
<feature type="disulfide bond" evidence="12">
    <location>
        <begin position="622"/>
        <end position="634"/>
    </location>
</feature>
<dbReference type="Gene3D" id="3.30.70.960">
    <property type="entry name" value="SEA domain"/>
    <property type="match status" value="1"/>
</dbReference>
<dbReference type="SMART" id="SM00020">
    <property type="entry name" value="Tryp_SPc"/>
    <property type="match status" value="1"/>
</dbReference>
<accession>A0ABD2FQA0</accession>
<evidence type="ECO:0000256" key="10">
    <source>
        <dbReference type="ARBA" id="ARBA00023157"/>
    </source>
</evidence>
<feature type="region of interest" description="Disordered" evidence="14">
    <location>
        <begin position="748"/>
        <end position="767"/>
    </location>
</feature>
<protein>
    <recommendedName>
        <fullName evidence="21">Enteropeptidase</fullName>
    </recommendedName>
</protein>
<evidence type="ECO:0000256" key="6">
    <source>
        <dbReference type="ARBA" id="ARBA00022825"/>
    </source>
</evidence>
<keyword evidence="20" id="KW-1185">Reference proteome</keyword>